<dbReference type="PANTHER" id="PTHR11324">
    <property type="entry name" value="IL16-RELATED"/>
    <property type="match status" value="1"/>
</dbReference>
<feature type="region of interest" description="Disordered" evidence="1">
    <location>
        <begin position="1056"/>
        <end position="1075"/>
    </location>
</feature>
<feature type="region of interest" description="Disordered" evidence="1">
    <location>
        <begin position="161"/>
        <end position="186"/>
    </location>
</feature>
<feature type="compositionally biased region" description="Basic and acidic residues" evidence="1">
    <location>
        <begin position="1141"/>
        <end position="1155"/>
    </location>
</feature>
<organism evidence="3 4">
    <name type="scientific">Polypedilum vanderplanki</name>
    <name type="common">Sleeping chironomid midge</name>
    <dbReference type="NCBI Taxonomy" id="319348"/>
    <lineage>
        <taxon>Eukaryota</taxon>
        <taxon>Metazoa</taxon>
        <taxon>Ecdysozoa</taxon>
        <taxon>Arthropoda</taxon>
        <taxon>Hexapoda</taxon>
        <taxon>Insecta</taxon>
        <taxon>Pterygota</taxon>
        <taxon>Neoptera</taxon>
        <taxon>Endopterygota</taxon>
        <taxon>Diptera</taxon>
        <taxon>Nematocera</taxon>
        <taxon>Chironomoidea</taxon>
        <taxon>Chironomidae</taxon>
        <taxon>Chironominae</taxon>
        <taxon>Polypedilum</taxon>
        <taxon>Polypedilum</taxon>
    </lineage>
</organism>
<evidence type="ECO:0000259" key="2">
    <source>
        <dbReference type="PROSITE" id="PS50106"/>
    </source>
</evidence>
<feature type="region of interest" description="Disordered" evidence="1">
    <location>
        <begin position="1291"/>
        <end position="1313"/>
    </location>
</feature>
<keyword evidence="4" id="KW-1185">Reference proteome</keyword>
<dbReference type="OrthoDB" id="42382at2759"/>
<feature type="compositionally biased region" description="Polar residues" evidence="1">
    <location>
        <begin position="1056"/>
        <end position="1070"/>
    </location>
</feature>
<dbReference type="SMART" id="SM00228">
    <property type="entry name" value="PDZ"/>
    <property type="match status" value="3"/>
</dbReference>
<reference evidence="3" key="1">
    <citation type="submission" date="2021-03" db="EMBL/GenBank/DDBJ databases">
        <title>Chromosome level genome of the anhydrobiotic midge Polypedilum vanderplanki.</title>
        <authorList>
            <person name="Yoshida Y."/>
            <person name="Kikawada T."/>
            <person name="Gusev O."/>
        </authorList>
    </citation>
    <scope>NUCLEOTIDE SEQUENCE</scope>
    <source>
        <strain evidence="3">NIAS01</strain>
        <tissue evidence="3">Whole body or cell culture</tissue>
    </source>
</reference>
<name>A0A9J6BUM3_POLVA</name>
<feature type="region of interest" description="Disordered" evidence="1">
    <location>
        <begin position="600"/>
        <end position="652"/>
    </location>
</feature>
<dbReference type="PANTHER" id="PTHR11324:SF16">
    <property type="entry name" value="PDZ DOMAIN-CONTAINING PROTEIN 2"/>
    <property type="match status" value="1"/>
</dbReference>
<feature type="region of interest" description="Disordered" evidence="1">
    <location>
        <begin position="1088"/>
        <end position="1165"/>
    </location>
</feature>
<dbReference type="Pfam" id="PF00595">
    <property type="entry name" value="PDZ"/>
    <property type="match status" value="3"/>
</dbReference>
<feature type="compositionally biased region" description="Low complexity" evidence="1">
    <location>
        <begin position="641"/>
        <end position="652"/>
    </location>
</feature>
<evidence type="ECO:0000313" key="4">
    <source>
        <dbReference type="Proteomes" id="UP001107558"/>
    </source>
</evidence>
<evidence type="ECO:0000313" key="3">
    <source>
        <dbReference type="EMBL" id="KAG5673591.1"/>
    </source>
</evidence>
<dbReference type="InterPro" id="IPR036034">
    <property type="entry name" value="PDZ_sf"/>
</dbReference>
<dbReference type="SUPFAM" id="SSF50156">
    <property type="entry name" value="PDZ domain-like"/>
    <property type="match status" value="3"/>
</dbReference>
<gene>
    <name evidence="3" type="ORF">PVAND_003626</name>
</gene>
<dbReference type="PROSITE" id="PS50106">
    <property type="entry name" value="PDZ"/>
    <property type="match status" value="3"/>
</dbReference>
<protein>
    <recommendedName>
        <fullName evidence="2">PDZ domain-containing protein</fullName>
    </recommendedName>
</protein>
<dbReference type="Proteomes" id="UP001107558">
    <property type="component" value="Chromosome 3"/>
</dbReference>
<proteinExistence type="predicted"/>
<dbReference type="CDD" id="cd00136">
    <property type="entry name" value="PDZ_canonical"/>
    <property type="match status" value="1"/>
</dbReference>
<comment type="caution">
    <text evidence="3">The sequence shown here is derived from an EMBL/GenBank/DDBJ whole genome shotgun (WGS) entry which is preliminary data.</text>
</comment>
<dbReference type="Gene3D" id="2.30.42.10">
    <property type="match status" value="3"/>
</dbReference>
<dbReference type="InterPro" id="IPR001478">
    <property type="entry name" value="PDZ"/>
</dbReference>
<feature type="compositionally biased region" description="Pro residues" evidence="1">
    <location>
        <begin position="174"/>
        <end position="183"/>
    </location>
</feature>
<accession>A0A9J6BUM3</accession>
<feature type="domain" description="PDZ" evidence="2">
    <location>
        <begin position="1551"/>
        <end position="1636"/>
    </location>
</feature>
<dbReference type="EMBL" id="JADBJN010000003">
    <property type="protein sequence ID" value="KAG5673591.1"/>
    <property type="molecule type" value="Genomic_DNA"/>
</dbReference>
<evidence type="ECO:0000256" key="1">
    <source>
        <dbReference type="SAM" id="MobiDB-lite"/>
    </source>
</evidence>
<feature type="compositionally biased region" description="Low complexity" evidence="1">
    <location>
        <begin position="1124"/>
        <end position="1134"/>
    </location>
</feature>
<feature type="domain" description="PDZ" evidence="2">
    <location>
        <begin position="1392"/>
        <end position="1477"/>
    </location>
</feature>
<feature type="domain" description="PDZ" evidence="2">
    <location>
        <begin position="63"/>
        <end position="156"/>
    </location>
</feature>
<feature type="compositionally biased region" description="Polar residues" evidence="1">
    <location>
        <begin position="601"/>
        <end position="610"/>
    </location>
</feature>
<sequence length="1637" mass="181370">MADYVTVVSVDLNQHQPKCQKNDNPHSIEQLSEKKSSFVTVLSINSNQNNTTTISTKAENSEIVTVYRLPGERLGFGLKFQGGTMTNERVERLFIQSCDANTPASRARTSWGESLSEGDEILEIDNEPVTNMTRIECVKCLKDKNVAINLLVRKGDRNSMKFIKSNSSTTKRSLPPPPPPPKIPPRKIYKKPQISLTPAVANKVDLETPVAAEMYLNCTLDDEQNHNDESDETGSTISSQISVISNFSSESDLSLLSSNNDLARILTKPFQMIEREFNVVPPMSIENLLMFNESELLNENVNDEIKMIGNVNIAIPEYENINVKLQPVPLPRSLSMPPETGVANTTIESWLNDAKAVSDTTIVADKNSNTESDAQNYEAIKFECFAATDDTEDKLGPPELLLNISEAYFNIPWNSTNSLPTIGEAEEEFSSMEHFGSQNIVNGPVFILHDESLVDSKNSIEITEAKCNQQRKNMEINNNEISSYLHERKDKSDNLIPSLQSENEKSNCATKLNKKDGVKNTCIPMEAKVNEIIKSSRSENDKSLNSINDNDECSKFLLDEHTKISDEKLKTVFNLNESVKSDINNEAIIKCDREYLETKESSSNNQNISVAISDDKNNNDTFKMMQSKISDDEIETDRTETATTTDAESASTISSSLIPIVQQRTIAKMDQKQLSIEHFSVNSVEDVDSSSNILETSSKKTSSQSIKIDNSIDTNKFSSTNTPKATAIVAPQRKTHHFEEITNFVDTKPPFKSATLGRQRTQFNYRNKDEKSEKSVRDKIAMFSNSTSDILHILPKSTSTTKVKDKSFRSIAKSTENIFNSGSAYVVDNSKMKNNGLDFVMKKKAISVENLDNYNDEKEMRDGNIVNYTPVSKPTSLHSPSFARLNINRAQSVEHLNTPALPTSRPPLTAPISQLTRHISFNGYASDNSPNRKIDEGNRFANIIENRKKSMSKLRGLVIPEKVPENELNADQKVFNLPVIRSKECELIDTIKSVNNSPMMSVRKNVSNNKMELEIRPALRKTLEDDRAKISPPIKPPRTSLIFPTTKSSLTNLMTATDESDTESCMSSKILTPPISPVAKKPLIRTLSSNSSISSNSTLTSGSGSQASCSSNVSNSPETRKTSTDTTSTATRKSIVASSKSRSEREHLDKSWRDEDSTDGGIDDEKHRIPKAKARSSLINYKLINHGDNLADKVINVATYVEVMSSDSEEKIETSESMSKITTQKTITVTKSDLPETSNDMAKWVRKEVSKTTEIVKKVEKTEEIRKIPKSLDTPKKLNFSEIRKNFESKHVTSPSIRTPTKDKTPISAPATTFNHNRFSSWDSIASSSSGVSSELLGTGTGTNNSESLQTIQSDFGSFSSFGSSHSLITPQDLQSIIDEADPPLETSEAFVVVLHRETPESSIGITLAGGSDYETKEITIHRILMNSPADKDGRLKKGDRLLSINGLSMRGLTHRESLSVLKSPRTDVVMVVTRSKSIVKTNSLTKSKLGSLGSLCSLSEHADVPEINIKKTLHTSKSVDMDLDAISNDDCNYHIVKNVDKKKNLNDNEIVSIIKDGSGIGISLEGGYDSLCGNKPLTIKKIFMGGAAEKFSNLKAGDEILEINGISTEKQTRIDVWNMIKRLPSGDTVQLKIKRC</sequence>
<feature type="compositionally biased region" description="Low complexity" evidence="1">
    <location>
        <begin position="1088"/>
        <end position="1116"/>
    </location>
</feature>